<name>A0A1U7ET96_NATPD</name>
<dbReference type="GO" id="GO:0005886">
    <property type="term" value="C:plasma membrane"/>
    <property type="evidence" value="ECO:0007669"/>
    <property type="project" value="UniProtKB-SubCell"/>
</dbReference>
<feature type="transmembrane region" description="Helical" evidence="6">
    <location>
        <begin position="377"/>
        <end position="398"/>
    </location>
</feature>
<dbReference type="PANTHER" id="PTHR42770:SF7">
    <property type="entry name" value="MEMBRANE PROTEIN"/>
    <property type="match status" value="1"/>
</dbReference>
<evidence type="ECO:0000256" key="4">
    <source>
        <dbReference type="ARBA" id="ARBA00022989"/>
    </source>
</evidence>
<evidence type="ECO:0000256" key="5">
    <source>
        <dbReference type="ARBA" id="ARBA00023136"/>
    </source>
</evidence>
<evidence type="ECO:0000256" key="3">
    <source>
        <dbReference type="ARBA" id="ARBA00022692"/>
    </source>
</evidence>
<feature type="transmembrane region" description="Helical" evidence="6">
    <location>
        <begin position="119"/>
        <end position="144"/>
    </location>
</feature>
<proteinExistence type="predicted"/>
<comment type="subcellular location">
    <subcellularLocation>
        <location evidence="1">Cell membrane</location>
        <topology evidence="1">Multi-pass membrane protein</topology>
    </subcellularLocation>
</comment>
<dbReference type="HOGENOM" id="CLU_007946_15_12_2"/>
<sequence length="491" mass="51414">MSADDFKLINEQVGLWGAVALLVGTAVGMSIFIVPTQMAAVAGPSITMAILVSILPMILGVLLLLQLGGAIPVAGGIYVYGSRLVGPYWGMIGVAIPVLAVWSYILFAALGFAQYLDGLAATVAGVSVSTTLTVWGIVGLFLVLNYVGLRIVAAVQIGMVLFLLAGLVTFVVGMGPAVDTGNYTPMFPDDLFAGGLAPFLFAVVLLYIPFQGFGMIIEIGEELENPVKNIPRVLAIGMGLVAVVSIAVIFVLVGAVPWEQTIDPETVPEGGSVTEGEPVEGGLAAVAEGTIPAAGILFISLAALVAGATTINTLFTSYSRTVMRAARDEVVPGGLAKVHGRFGTPNRAVVLLGIPPLAAAPFAGTLDAVVGPDVLDWLVVVVVTGIFVAFMVGGVALWNLPKVFPQRYEYSIYKLPLPVLRVVAVGNVVVSVVFTALVATTAPTAFGLVLAWLIIVSAAYKYRIRAYERRGEDLRSRMALLHKHEQVGNDD</sequence>
<feature type="transmembrane region" description="Helical" evidence="6">
    <location>
        <begin position="233"/>
        <end position="258"/>
    </location>
</feature>
<evidence type="ECO:0000256" key="2">
    <source>
        <dbReference type="ARBA" id="ARBA00022475"/>
    </source>
</evidence>
<dbReference type="InterPro" id="IPR002293">
    <property type="entry name" value="AA/rel_permease1"/>
</dbReference>
<dbReference type="GeneID" id="3703279"/>
<evidence type="ECO:0000313" key="8">
    <source>
        <dbReference type="Proteomes" id="UP000002698"/>
    </source>
</evidence>
<organism evidence="7 8">
    <name type="scientific">Natronomonas pharaonis (strain ATCC 35678 / DSM 2160 / CIP 103997 / JCM 8858 / NBRC 14720 / NCIMB 2260 / Gabara)</name>
    <name type="common">Halobacterium pharaonis</name>
    <dbReference type="NCBI Taxonomy" id="348780"/>
    <lineage>
        <taxon>Archaea</taxon>
        <taxon>Methanobacteriati</taxon>
        <taxon>Methanobacteriota</taxon>
        <taxon>Stenosarchaea group</taxon>
        <taxon>Halobacteria</taxon>
        <taxon>Halobacteriales</taxon>
        <taxon>Natronomonadaceae</taxon>
        <taxon>Natronomonas</taxon>
    </lineage>
</organism>
<feature type="transmembrane region" description="Helical" evidence="6">
    <location>
        <begin position="192"/>
        <end position="213"/>
    </location>
</feature>
<reference evidence="7 8" key="1">
    <citation type="journal article" date="2005" name="Genome Res.">
        <title>Living with two extremes: conclusions from the genome sequence of Natronomonas pharaonis.</title>
        <authorList>
            <person name="Falb M."/>
            <person name="Pfeiffer F."/>
            <person name="Palm P."/>
            <person name="Rodewald K."/>
            <person name="Hickmann V."/>
            <person name="Tittor J."/>
            <person name="Oesterhelt D."/>
        </authorList>
    </citation>
    <scope>NUCLEOTIDE SEQUENCE [LARGE SCALE GENOMIC DNA]</scope>
    <source>
        <strain evidence="8">ATCC 35678 / DSM 2160 / CIP 103997 / JCM 8858 / NBRC 14720 / NCIMB 2260 / Gabara</strain>
    </source>
</reference>
<dbReference type="GO" id="GO:0022857">
    <property type="term" value="F:transmembrane transporter activity"/>
    <property type="evidence" value="ECO:0007669"/>
    <property type="project" value="InterPro"/>
</dbReference>
<dbReference type="InterPro" id="IPR050367">
    <property type="entry name" value="APC_superfamily"/>
</dbReference>
<keyword evidence="4 6" id="KW-1133">Transmembrane helix</keyword>
<keyword evidence="5 6" id="KW-0472">Membrane</keyword>
<gene>
    <name evidence="7" type="primary">cat1</name>
    <name evidence="7" type="synonym">tp01b</name>
    <name evidence="7" type="ordered locus">NP_0040A</name>
</gene>
<feature type="transmembrane region" description="Helical" evidence="6">
    <location>
        <begin position="291"/>
        <end position="315"/>
    </location>
</feature>
<evidence type="ECO:0000313" key="7">
    <source>
        <dbReference type="EMBL" id="CAI48111.1"/>
    </source>
</evidence>
<accession>A0A1U7ET96</accession>
<keyword evidence="8" id="KW-1185">Reference proteome</keyword>
<dbReference type="STRING" id="348780.NP_0040A"/>
<dbReference type="KEGG" id="nph:NP_0040A"/>
<feature type="transmembrane region" description="Helical" evidence="6">
    <location>
        <begin position="12"/>
        <end position="34"/>
    </location>
</feature>
<feature type="transmembrane region" description="Helical" evidence="6">
    <location>
        <begin position="445"/>
        <end position="462"/>
    </location>
</feature>
<dbReference type="EnsemblBacteria" id="CAI48111">
    <property type="protein sequence ID" value="CAI48111"/>
    <property type="gene ID" value="NP_0040A"/>
</dbReference>
<dbReference type="PIRSF" id="PIRSF006060">
    <property type="entry name" value="AA_transporter"/>
    <property type="match status" value="1"/>
</dbReference>
<evidence type="ECO:0000256" key="1">
    <source>
        <dbReference type="ARBA" id="ARBA00004651"/>
    </source>
</evidence>
<feature type="transmembrane region" description="Helical" evidence="6">
    <location>
        <begin position="46"/>
        <end position="67"/>
    </location>
</feature>
<dbReference type="Pfam" id="PF13520">
    <property type="entry name" value="AA_permease_2"/>
    <property type="match status" value="1"/>
</dbReference>
<feature type="transmembrane region" description="Helical" evidence="6">
    <location>
        <begin position="88"/>
        <end position="113"/>
    </location>
</feature>
<feature type="transmembrane region" description="Helical" evidence="6">
    <location>
        <begin position="349"/>
        <end position="371"/>
    </location>
</feature>
<feature type="transmembrane region" description="Helical" evidence="6">
    <location>
        <begin position="419"/>
        <end position="439"/>
    </location>
</feature>
<dbReference type="Proteomes" id="UP000002698">
    <property type="component" value="Chromosome"/>
</dbReference>
<feature type="transmembrane region" description="Helical" evidence="6">
    <location>
        <begin position="151"/>
        <end position="172"/>
    </location>
</feature>
<evidence type="ECO:0000256" key="6">
    <source>
        <dbReference type="SAM" id="Phobius"/>
    </source>
</evidence>
<dbReference type="Gene3D" id="1.20.1740.10">
    <property type="entry name" value="Amino acid/polyamine transporter I"/>
    <property type="match status" value="1"/>
</dbReference>
<protein>
    <submittedName>
        <fullName evidence="7">Transport protein (Probable substrate cationic amino acids)</fullName>
    </submittedName>
</protein>
<keyword evidence="3 6" id="KW-0812">Transmembrane</keyword>
<keyword evidence="2" id="KW-1003">Cell membrane</keyword>
<dbReference type="AlphaFoldDB" id="A0A1U7ET96"/>
<dbReference type="EMBL" id="CR936257">
    <property type="protein sequence ID" value="CAI48111.1"/>
    <property type="molecule type" value="Genomic_DNA"/>
</dbReference>
<dbReference type="RefSeq" id="WP_011321750.1">
    <property type="nucleotide sequence ID" value="NC_007426.1"/>
</dbReference>
<dbReference type="eggNOG" id="arCOG03649">
    <property type="taxonomic scope" value="Archaea"/>
</dbReference>
<dbReference type="OrthoDB" id="43026at2157"/>
<dbReference type="PANTHER" id="PTHR42770">
    <property type="entry name" value="AMINO ACID TRANSPORTER-RELATED"/>
    <property type="match status" value="1"/>
</dbReference>